<dbReference type="PROSITE" id="PS00409">
    <property type="entry name" value="PROKAR_NTER_METHYL"/>
    <property type="match status" value="1"/>
</dbReference>
<dbReference type="InterPro" id="IPR045584">
    <property type="entry name" value="Pilin-like"/>
</dbReference>
<dbReference type="RefSeq" id="WP_022397614.1">
    <property type="nucleotide sequence ID" value="NZ_CP029701.1"/>
</dbReference>
<keyword evidence="1" id="KW-0472">Membrane</keyword>
<evidence type="ECO:0000256" key="1">
    <source>
        <dbReference type="SAM" id="Phobius"/>
    </source>
</evidence>
<dbReference type="SUPFAM" id="SSF54523">
    <property type="entry name" value="Pili subunits"/>
    <property type="match status" value="1"/>
</dbReference>
<proteinExistence type="predicted"/>
<dbReference type="PANTHER" id="PTHR30093:SF2">
    <property type="entry name" value="TYPE II SECRETION SYSTEM PROTEIN H"/>
    <property type="match status" value="1"/>
</dbReference>
<keyword evidence="1" id="KW-0812">Transmembrane</keyword>
<feature type="transmembrane region" description="Helical" evidence="1">
    <location>
        <begin position="12"/>
        <end position="36"/>
    </location>
</feature>
<name>A0AAE6W048_9BACT</name>
<dbReference type="Gene3D" id="3.30.700.10">
    <property type="entry name" value="Glycoprotein, Type 4 Pilin"/>
    <property type="match status" value="1"/>
</dbReference>
<keyword evidence="1" id="KW-1133">Transmembrane helix</keyword>
<dbReference type="NCBIfam" id="TIGR02532">
    <property type="entry name" value="IV_pilin_GFxxxE"/>
    <property type="match status" value="1"/>
</dbReference>
<accession>A0AAE6W048</accession>
<dbReference type="EMBL" id="CP029701">
    <property type="protein sequence ID" value="QHV62501.1"/>
    <property type="molecule type" value="Genomic_DNA"/>
</dbReference>
<dbReference type="InterPro" id="IPR012902">
    <property type="entry name" value="N_methyl_site"/>
</dbReference>
<dbReference type="AlphaFoldDB" id="A0AAE6W048"/>
<sequence>MKARLLPSRSKGFTLIEVLVVIAIIALLAGVSYSIYSHATETAARTRCTDNLRRISDWGKEFAGQNGGKLPSSGMKDSLLTARECRNWWDALAPIVNAEQPDLIARSDKEPNMLPDTFRCKNDNRPEILAAEDSILPASPDTISYTSWLDNRKGRPMNVARGQALRGKPWISDGIPLDGRSVITEQDFEEIVVPALERHQGGIMVLYADGKITPVEDPTFEKVTQGS</sequence>
<gene>
    <name evidence="2" type="ORF">DMI76_03535</name>
</gene>
<protein>
    <submittedName>
        <fullName evidence="2">Prepilin-type N-terminal cleavage/methylation domain-containing protein</fullName>
    </submittedName>
</protein>
<organism evidence="2 3">
    <name type="scientific">Akkermansia massiliensis</name>
    <dbReference type="NCBI Taxonomy" id="2927224"/>
    <lineage>
        <taxon>Bacteria</taxon>
        <taxon>Pseudomonadati</taxon>
        <taxon>Verrucomicrobiota</taxon>
        <taxon>Verrucomicrobiia</taxon>
        <taxon>Verrucomicrobiales</taxon>
        <taxon>Akkermansiaceae</taxon>
        <taxon>Akkermansia</taxon>
    </lineage>
</organism>
<evidence type="ECO:0000313" key="3">
    <source>
        <dbReference type="Proteomes" id="UP000642553"/>
    </source>
</evidence>
<reference evidence="2" key="1">
    <citation type="submission" date="2018-05" db="EMBL/GenBank/DDBJ databases">
        <title>Complete genome sequnece of Akkermansia muciniphila EB-AMDK-40.</title>
        <authorList>
            <person name="Nam Y.-D."/>
            <person name="Chung W.-H."/>
            <person name="Park Y.S."/>
            <person name="Kang J."/>
        </authorList>
    </citation>
    <scope>NUCLEOTIDE SEQUENCE</scope>
    <source>
        <strain evidence="2">EB-AMDK-40</strain>
    </source>
</reference>
<dbReference type="Pfam" id="PF07963">
    <property type="entry name" value="N_methyl"/>
    <property type="match status" value="1"/>
</dbReference>
<dbReference type="Proteomes" id="UP000642553">
    <property type="component" value="Chromosome"/>
</dbReference>
<dbReference type="PANTHER" id="PTHR30093">
    <property type="entry name" value="GENERAL SECRETION PATHWAY PROTEIN G"/>
    <property type="match status" value="1"/>
</dbReference>
<evidence type="ECO:0000313" key="2">
    <source>
        <dbReference type="EMBL" id="QHV62501.1"/>
    </source>
</evidence>